<dbReference type="OrthoDB" id="572024at2"/>
<dbReference type="EMBL" id="NIVS01000048">
    <property type="protein sequence ID" value="OWQ50760.1"/>
    <property type="molecule type" value="Genomic_DNA"/>
</dbReference>
<feature type="domain" description="Thioesterase putative" evidence="1">
    <location>
        <begin position="14"/>
        <end position="153"/>
    </location>
</feature>
<dbReference type="Gene3D" id="3.10.129.10">
    <property type="entry name" value="Hotdog Thioesterase"/>
    <property type="match status" value="1"/>
</dbReference>
<evidence type="ECO:0000313" key="3">
    <source>
        <dbReference type="Proteomes" id="UP000198157"/>
    </source>
</evidence>
<comment type="caution">
    <text evidence="2">The sequence shown here is derived from an EMBL/GenBank/DDBJ whole genome shotgun (WGS) entry which is preliminary data.</text>
</comment>
<dbReference type="NCBIfam" id="TIGR02447">
    <property type="entry name" value="yiiD_Cterm"/>
    <property type="match status" value="1"/>
</dbReference>
<dbReference type="AlphaFoldDB" id="A0A246HK62"/>
<dbReference type="Pfam" id="PF09500">
    <property type="entry name" value="YiiD_C"/>
    <property type="match status" value="1"/>
</dbReference>
<protein>
    <submittedName>
        <fullName evidence="2">Thioesterase</fullName>
    </submittedName>
</protein>
<sequence>MSATDSLPAQLSALQHVLDAMPPVAAMQIRVHDYREGVLHIHAPLAANVNDKGNAFGGSLASALTLSGWALVTLRLRLAGFDADVYVADSHIRYLAPVYGDLHAQAQADAETDWDSFLATFAQRGKARISLTARQPGEGDRAAAELSGRFVAFAKR</sequence>
<evidence type="ECO:0000313" key="2">
    <source>
        <dbReference type="EMBL" id="OWQ50760.1"/>
    </source>
</evidence>
<organism evidence="2 3">
    <name type="scientific">Stenotrophomonas maltophilia</name>
    <name type="common">Pseudomonas maltophilia</name>
    <name type="synonym">Xanthomonas maltophilia</name>
    <dbReference type="NCBI Taxonomy" id="40324"/>
    <lineage>
        <taxon>Bacteria</taxon>
        <taxon>Pseudomonadati</taxon>
        <taxon>Pseudomonadota</taxon>
        <taxon>Gammaproteobacteria</taxon>
        <taxon>Lysobacterales</taxon>
        <taxon>Lysobacteraceae</taxon>
        <taxon>Stenotrophomonas</taxon>
        <taxon>Stenotrophomonas maltophilia group</taxon>
    </lineage>
</organism>
<dbReference type="InterPro" id="IPR029069">
    <property type="entry name" value="HotDog_dom_sf"/>
</dbReference>
<dbReference type="Proteomes" id="UP000198157">
    <property type="component" value="Unassembled WGS sequence"/>
</dbReference>
<dbReference type="SUPFAM" id="SSF54637">
    <property type="entry name" value="Thioesterase/thiol ester dehydrase-isomerase"/>
    <property type="match status" value="1"/>
</dbReference>
<evidence type="ECO:0000259" key="1">
    <source>
        <dbReference type="Pfam" id="PF09500"/>
    </source>
</evidence>
<proteinExistence type="predicted"/>
<name>A0A246HK62_STEMA</name>
<gene>
    <name evidence="2" type="ORF">CEE60_16470</name>
</gene>
<accession>A0A246HK62</accession>
<dbReference type="InterPro" id="IPR012660">
    <property type="entry name" value="YiiD_C"/>
</dbReference>
<reference evidence="2 3" key="1">
    <citation type="submission" date="2017-06" db="EMBL/GenBank/DDBJ databases">
        <authorList>
            <person name="Kim H.J."/>
            <person name="Triplett B.A."/>
        </authorList>
    </citation>
    <scope>NUCLEOTIDE SEQUENCE [LARGE SCALE GENOMIC DNA]</scope>
    <source>
        <strain evidence="2 3">13146</strain>
    </source>
</reference>